<protein>
    <recommendedName>
        <fullName evidence="4">Arrestin-like N-terminal domain-containing protein</fullName>
    </recommendedName>
</protein>
<feature type="region of interest" description="Disordered" evidence="1">
    <location>
        <begin position="1"/>
        <end position="27"/>
    </location>
</feature>
<accession>A0AAD7GXV5</accession>
<dbReference type="InterPro" id="IPR014752">
    <property type="entry name" value="Arrestin-like_C"/>
</dbReference>
<dbReference type="AlphaFoldDB" id="A0AAD7GXV5"/>
<evidence type="ECO:0000256" key="1">
    <source>
        <dbReference type="SAM" id="MobiDB-lite"/>
    </source>
</evidence>
<evidence type="ECO:0000313" key="2">
    <source>
        <dbReference type="EMBL" id="KAJ7707530.1"/>
    </source>
</evidence>
<sequence>MDVSPPRYRRFSRPGPAPQSAADLPAYTRRNTLAQPVARREPVEHIYPLADGKARPWASLILKSSAKSGKSVPTFFEKEHINGSFELTAEKGDSIQSVTVTVTGRIVTGSSTDDTYVFLTQSLPLWSKADSRSSGTAAKLLGDCVWPFSIPLPKAVSLKDPSYDALFRLPETFLERHTRASISYDISVTVSRGKLRADSQIKTRFGYIPTTRPDPPSMLRQMAYRQNTILPGPDVDPAGWTTSSTAVVRGTIFKSHQAAVHCMLSLANPLSYTRGTVIPCRLTLESNDTQALDMFSAPSAPLVTLRRCVRFQNPSTSSKREVDWVQSFEDVCRAVWWPAPNGNDAPYSRSLEGEIKLPKDLASTSSIGRFSVSYTVVVSSFETVGFTPSSSQPILVEPVTITTSHARDSPRPNAYAPPAYAPLPIPRQHHDFYAAPATTRLGR</sequence>
<gene>
    <name evidence="2" type="ORF">B0H17DRAFT_918282</name>
</gene>
<keyword evidence="3" id="KW-1185">Reference proteome</keyword>
<evidence type="ECO:0008006" key="4">
    <source>
        <dbReference type="Google" id="ProtNLM"/>
    </source>
</evidence>
<comment type="caution">
    <text evidence="2">The sequence shown here is derived from an EMBL/GenBank/DDBJ whole genome shotgun (WGS) entry which is preliminary data.</text>
</comment>
<name>A0AAD7GXV5_MYCRO</name>
<dbReference type="EMBL" id="JARKIE010000005">
    <property type="protein sequence ID" value="KAJ7707530.1"/>
    <property type="molecule type" value="Genomic_DNA"/>
</dbReference>
<organism evidence="2 3">
    <name type="scientific">Mycena rosella</name>
    <name type="common">Pink bonnet</name>
    <name type="synonym">Agaricus rosellus</name>
    <dbReference type="NCBI Taxonomy" id="1033263"/>
    <lineage>
        <taxon>Eukaryota</taxon>
        <taxon>Fungi</taxon>
        <taxon>Dikarya</taxon>
        <taxon>Basidiomycota</taxon>
        <taxon>Agaricomycotina</taxon>
        <taxon>Agaricomycetes</taxon>
        <taxon>Agaricomycetidae</taxon>
        <taxon>Agaricales</taxon>
        <taxon>Marasmiineae</taxon>
        <taxon>Mycenaceae</taxon>
        <taxon>Mycena</taxon>
    </lineage>
</organism>
<dbReference type="Proteomes" id="UP001221757">
    <property type="component" value="Unassembled WGS sequence"/>
</dbReference>
<reference evidence="2" key="1">
    <citation type="submission" date="2023-03" db="EMBL/GenBank/DDBJ databases">
        <title>Massive genome expansion in bonnet fungi (Mycena s.s.) driven by repeated elements and novel gene families across ecological guilds.</title>
        <authorList>
            <consortium name="Lawrence Berkeley National Laboratory"/>
            <person name="Harder C.B."/>
            <person name="Miyauchi S."/>
            <person name="Viragh M."/>
            <person name="Kuo A."/>
            <person name="Thoen E."/>
            <person name="Andreopoulos B."/>
            <person name="Lu D."/>
            <person name="Skrede I."/>
            <person name="Drula E."/>
            <person name="Henrissat B."/>
            <person name="Morin E."/>
            <person name="Kohler A."/>
            <person name="Barry K."/>
            <person name="LaButti K."/>
            <person name="Morin E."/>
            <person name="Salamov A."/>
            <person name="Lipzen A."/>
            <person name="Mereny Z."/>
            <person name="Hegedus B."/>
            <person name="Baldrian P."/>
            <person name="Stursova M."/>
            <person name="Weitz H."/>
            <person name="Taylor A."/>
            <person name="Grigoriev I.V."/>
            <person name="Nagy L.G."/>
            <person name="Martin F."/>
            <person name="Kauserud H."/>
        </authorList>
    </citation>
    <scope>NUCLEOTIDE SEQUENCE</scope>
    <source>
        <strain evidence="2">CBHHK067</strain>
    </source>
</reference>
<evidence type="ECO:0000313" key="3">
    <source>
        <dbReference type="Proteomes" id="UP001221757"/>
    </source>
</evidence>
<proteinExistence type="predicted"/>
<dbReference type="Gene3D" id="2.60.40.640">
    <property type="match status" value="1"/>
</dbReference>